<proteinExistence type="predicted"/>
<accession>A0A7C4QS40</accession>
<protein>
    <submittedName>
        <fullName evidence="1">Uncharacterized protein</fullName>
    </submittedName>
</protein>
<organism evidence="1">
    <name type="scientific">Schlesneria paludicola</name>
    <dbReference type="NCBI Taxonomy" id="360056"/>
    <lineage>
        <taxon>Bacteria</taxon>
        <taxon>Pseudomonadati</taxon>
        <taxon>Planctomycetota</taxon>
        <taxon>Planctomycetia</taxon>
        <taxon>Planctomycetales</taxon>
        <taxon>Planctomycetaceae</taxon>
        <taxon>Schlesneria</taxon>
    </lineage>
</organism>
<evidence type="ECO:0000313" key="1">
    <source>
        <dbReference type="EMBL" id="HGT39689.1"/>
    </source>
</evidence>
<name>A0A7C4QS40_9PLAN</name>
<gene>
    <name evidence="1" type="ORF">ENS64_10575</name>
</gene>
<sequence length="168" mass="18363">MCEVIPTGPRLRAALQAVYTTPDSIDFVDYWYRERLECGSDSPTAGVAFRVDGRRWSCFRDELTYRKVPALKRRPLRVRQYVFEAAGARLVVLACRQPDEPVTQIAVTVLAGIGALAAYLINMSDLGGQALDWLGQQFQALKSTAIRTFGGIGDALAAGALSLAARIL</sequence>
<dbReference type="AlphaFoldDB" id="A0A7C4QS40"/>
<dbReference type="EMBL" id="DSVQ01000014">
    <property type="protein sequence ID" value="HGT39689.1"/>
    <property type="molecule type" value="Genomic_DNA"/>
</dbReference>
<reference evidence="1" key="1">
    <citation type="journal article" date="2020" name="mSystems">
        <title>Genome- and Community-Level Interaction Insights into Carbon Utilization and Element Cycling Functions of Hydrothermarchaeota in Hydrothermal Sediment.</title>
        <authorList>
            <person name="Zhou Z."/>
            <person name="Liu Y."/>
            <person name="Xu W."/>
            <person name="Pan J."/>
            <person name="Luo Z.H."/>
            <person name="Li M."/>
        </authorList>
    </citation>
    <scope>NUCLEOTIDE SEQUENCE [LARGE SCALE GENOMIC DNA]</scope>
    <source>
        <strain evidence="1">SpSt-508</strain>
    </source>
</reference>
<comment type="caution">
    <text evidence="1">The sequence shown here is derived from an EMBL/GenBank/DDBJ whole genome shotgun (WGS) entry which is preliminary data.</text>
</comment>